<protein>
    <submittedName>
        <fullName evidence="2">Uncharacterized protein</fullName>
    </submittedName>
</protein>
<reference evidence="3" key="1">
    <citation type="journal article" date="2017" name="Nat. Ecol. Evol.">
        <title>Genome expansion and lineage-specific genetic innovations in the forest pathogenic fungi Armillaria.</title>
        <authorList>
            <person name="Sipos G."/>
            <person name="Prasanna A.N."/>
            <person name="Walter M.C."/>
            <person name="O'Connor E."/>
            <person name="Balint B."/>
            <person name="Krizsan K."/>
            <person name="Kiss B."/>
            <person name="Hess J."/>
            <person name="Varga T."/>
            <person name="Slot J."/>
            <person name="Riley R."/>
            <person name="Boka B."/>
            <person name="Rigling D."/>
            <person name="Barry K."/>
            <person name="Lee J."/>
            <person name="Mihaltcheva S."/>
            <person name="LaButti K."/>
            <person name="Lipzen A."/>
            <person name="Waldron R."/>
            <person name="Moloney N.M."/>
            <person name="Sperisen C."/>
            <person name="Kredics L."/>
            <person name="Vagvoelgyi C."/>
            <person name="Patrignani A."/>
            <person name="Fitzpatrick D."/>
            <person name="Nagy I."/>
            <person name="Doyle S."/>
            <person name="Anderson J.B."/>
            <person name="Grigoriev I.V."/>
            <person name="Gueldener U."/>
            <person name="Muensterkoetter M."/>
            <person name="Nagy L.G."/>
        </authorList>
    </citation>
    <scope>NUCLEOTIDE SEQUENCE [LARGE SCALE GENOMIC DNA]</scope>
    <source>
        <strain evidence="3">Ar21-2</strain>
    </source>
</reference>
<feature type="transmembrane region" description="Helical" evidence="1">
    <location>
        <begin position="72"/>
        <end position="95"/>
    </location>
</feature>
<evidence type="ECO:0000313" key="2">
    <source>
        <dbReference type="EMBL" id="PBK88276.1"/>
    </source>
</evidence>
<dbReference type="OrthoDB" id="2923771at2759"/>
<keyword evidence="1" id="KW-0472">Membrane</keyword>
<evidence type="ECO:0000313" key="3">
    <source>
        <dbReference type="Proteomes" id="UP000217790"/>
    </source>
</evidence>
<dbReference type="InParanoid" id="A0A2H3DLE9"/>
<evidence type="ECO:0000256" key="1">
    <source>
        <dbReference type="SAM" id="Phobius"/>
    </source>
</evidence>
<dbReference type="Proteomes" id="UP000217790">
    <property type="component" value="Unassembled WGS sequence"/>
</dbReference>
<organism evidence="2 3">
    <name type="scientific">Armillaria gallica</name>
    <name type="common">Bulbous honey fungus</name>
    <name type="synonym">Armillaria bulbosa</name>
    <dbReference type="NCBI Taxonomy" id="47427"/>
    <lineage>
        <taxon>Eukaryota</taxon>
        <taxon>Fungi</taxon>
        <taxon>Dikarya</taxon>
        <taxon>Basidiomycota</taxon>
        <taxon>Agaricomycotina</taxon>
        <taxon>Agaricomycetes</taxon>
        <taxon>Agaricomycetidae</taxon>
        <taxon>Agaricales</taxon>
        <taxon>Marasmiineae</taxon>
        <taxon>Physalacriaceae</taxon>
        <taxon>Armillaria</taxon>
    </lineage>
</organism>
<dbReference type="AlphaFoldDB" id="A0A2H3DLE9"/>
<keyword evidence="1" id="KW-1133">Transmembrane helix</keyword>
<accession>A0A2H3DLE9</accession>
<sequence length="138" mass="15230">MIVNQRCLTVMGYGNCDARVFVAYTAKIRGIIESWQCYGQRNEIVIIPVGTVFAFTQLRSTMPGAPEGFGDVLGVLPCLVLLSICAVTMVGMYVFTDPAKDSHEKLTWSALVNTLAHLRNTTSERHDPEQGSYTMLPL</sequence>
<keyword evidence="3" id="KW-1185">Reference proteome</keyword>
<proteinExistence type="predicted"/>
<name>A0A2H3DLE9_ARMGA</name>
<gene>
    <name evidence="2" type="ORF">ARMGADRAFT_1034234</name>
</gene>
<dbReference type="EMBL" id="KZ293674">
    <property type="protein sequence ID" value="PBK88276.1"/>
    <property type="molecule type" value="Genomic_DNA"/>
</dbReference>
<keyword evidence="1" id="KW-0812">Transmembrane</keyword>